<keyword evidence="3" id="KW-0150">Chloroplast</keyword>
<feature type="binding site" evidence="15">
    <location>
        <position position="250"/>
    </location>
    <ligand>
        <name>Fe cation</name>
        <dbReference type="ChEBI" id="CHEBI:24875"/>
        <note>catalytic</note>
    </ligand>
</feature>
<dbReference type="Pfam" id="PF03055">
    <property type="entry name" value="RPE65"/>
    <property type="match status" value="1"/>
</dbReference>
<evidence type="ECO:0000256" key="6">
    <source>
        <dbReference type="ARBA" id="ARBA00022865"/>
    </source>
</evidence>
<keyword evidence="6" id="KW-0937">Abscisic acid biosynthesis</keyword>
<name>A0AA88RKW6_9ASTE</name>
<evidence type="ECO:0000256" key="9">
    <source>
        <dbReference type="ARBA" id="ARBA00023002"/>
    </source>
</evidence>
<evidence type="ECO:0000256" key="12">
    <source>
        <dbReference type="ARBA" id="ARBA00036784"/>
    </source>
</evidence>
<dbReference type="GO" id="GO:0009570">
    <property type="term" value="C:chloroplast stroma"/>
    <property type="evidence" value="ECO:0007669"/>
    <property type="project" value="TreeGrafter"/>
</dbReference>
<keyword evidence="9" id="KW-0560">Oxidoreductase</keyword>
<comment type="caution">
    <text evidence="16">The sequence shown here is derived from an EMBL/GenBank/DDBJ whole genome shotgun (WGS) entry which is preliminary data.</text>
</comment>
<keyword evidence="5 15" id="KW-0479">Metal-binding</keyword>
<evidence type="ECO:0000256" key="5">
    <source>
        <dbReference type="ARBA" id="ARBA00022723"/>
    </source>
</evidence>
<evidence type="ECO:0000256" key="8">
    <source>
        <dbReference type="ARBA" id="ARBA00022964"/>
    </source>
</evidence>
<dbReference type="AlphaFoldDB" id="A0AA88RKW6"/>
<keyword evidence="8" id="KW-0223">Dioxygenase</keyword>
<evidence type="ECO:0000256" key="3">
    <source>
        <dbReference type="ARBA" id="ARBA00022528"/>
    </source>
</evidence>
<evidence type="ECO:0000256" key="10">
    <source>
        <dbReference type="ARBA" id="ARBA00023004"/>
    </source>
</evidence>
<dbReference type="Proteomes" id="UP001187471">
    <property type="component" value="Unassembled WGS sequence"/>
</dbReference>
<evidence type="ECO:0000256" key="13">
    <source>
        <dbReference type="ARBA" id="ARBA00039007"/>
    </source>
</evidence>
<dbReference type="GO" id="GO:0009688">
    <property type="term" value="P:abscisic acid biosynthetic process"/>
    <property type="evidence" value="ECO:0007669"/>
    <property type="project" value="UniProtKB-KW"/>
</dbReference>
<proteinExistence type="inferred from homology"/>
<dbReference type="GO" id="GO:0016121">
    <property type="term" value="P:carotene catabolic process"/>
    <property type="evidence" value="ECO:0007669"/>
    <property type="project" value="TreeGrafter"/>
</dbReference>
<evidence type="ECO:0000256" key="7">
    <source>
        <dbReference type="ARBA" id="ARBA00022946"/>
    </source>
</evidence>
<keyword evidence="7" id="KW-0809">Transit peptide</keyword>
<dbReference type="PANTHER" id="PTHR10543:SF26">
    <property type="entry name" value="9-CIS-EPOXYCAROTENOID DIOXYGENASE NCED3, CHLOROPLASTIC"/>
    <property type="match status" value="1"/>
</dbReference>
<sequence length="262" mass="29496">MEEILKGQAVPREGGQMNVVHDPLRIGHGAPLLPLKLDQEPEQLVGRQVGRPAGVPLEGAPQVGRRLHLPDFELPVEAPEHLLPPTPVGADIPAAPATYCPYPPSPHPHTHTPIGIGSIEPNWESDLNLDQRVTRPLRHSRLLLFYALGLFGILDHNHGIRVANAGFVYFNNYLLAMSKDDIPHHLKITPFGELKTVGRYNFYEQLNSTMIAHLKLDQFPRPYLKYFKFLPEKVKSDEVEISRVEPTMMHDFAITKKYVVQS</sequence>
<dbReference type="GO" id="GO:0045549">
    <property type="term" value="F:9-cis-epoxycarotenoid dioxygenase activity"/>
    <property type="evidence" value="ECO:0007669"/>
    <property type="project" value="UniProtKB-EC"/>
</dbReference>
<comment type="catalytic activity">
    <reaction evidence="12">
        <text>9'-cis-neoxanthin + O2 = (3S,5R,6R)-3,5-dihydroxy-6,7-didehydro-5,6-dihydro-12'-apo-beta-caroten-12'-al + 2-cis,4-trans-xanthoxin</text>
        <dbReference type="Rhea" id="RHEA:19677"/>
        <dbReference type="ChEBI" id="CHEBI:15379"/>
        <dbReference type="ChEBI" id="CHEBI:32304"/>
        <dbReference type="ChEBI" id="CHEBI:34596"/>
        <dbReference type="ChEBI" id="CHEBI:35306"/>
        <dbReference type="EC" id="1.13.11.51"/>
    </reaction>
</comment>
<comment type="catalytic activity">
    <reaction evidence="14">
        <text>a 9-cis-epoxycarotenoid + O2 = a 12'-apo-carotenal + 2-cis,4-trans-xanthoxin</text>
        <dbReference type="Rhea" id="RHEA:23328"/>
        <dbReference type="ChEBI" id="CHEBI:15379"/>
        <dbReference type="ChEBI" id="CHEBI:32304"/>
        <dbReference type="ChEBI" id="CHEBI:51972"/>
        <dbReference type="ChEBI" id="CHEBI:51973"/>
        <dbReference type="EC" id="1.13.11.51"/>
    </reaction>
</comment>
<dbReference type="GO" id="GO:0046872">
    <property type="term" value="F:metal ion binding"/>
    <property type="evidence" value="ECO:0007669"/>
    <property type="project" value="UniProtKB-KW"/>
</dbReference>
<dbReference type="EC" id="1.13.11.51" evidence="13"/>
<feature type="binding site" evidence="15">
    <location>
        <position position="213"/>
    </location>
    <ligand>
        <name>Fe cation</name>
        <dbReference type="ChEBI" id="CHEBI:24875"/>
        <note>catalytic</note>
    </ligand>
</feature>
<dbReference type="PANTHER" id="PTHR10543">
    <property type="entry name" value="BETA-CAROTENE DIOXYGENASE"/>
    <property type="match status" value="1"/>
</dbReference>
<evidence type="ECO:0000313" key="17">
    <source>
        <dbReference type="Proteomes" id="UP001187471"/>
    </source>
</evidence>
<evidence type="ECO:0000313" key="16">
    <source>
        <dbReference type="EMBL" id="KAK2980981.1"/>
    </source>
</evidence>
<gene>
    <name evidence="16" type="ORF">RJ640_023307</name>
</gene>
<evidence type="ECO:0000256" key="1">
    <source>
        <dbReference type="ARBA" id="ARBA00004229"/>
    </source>
</evidence>
<keyword evidence="4" id="KW-0934">Plastid</keyword>
<evidence type="ECO:0000256" key="14">
    <source>
        <dbReference type="ARBA" id="ARBA00048369"/>
    </source>
</evidence>
<keyword evidence="17" id="KW-1185">Reference proteome</keyword>
<dbReference type="EMBL" id="JAVXUO010001572">
    <property type="protein sequence ID" value="KAK2980981.1"/>
    <property type="molecule type" value="Genomic_DNA"/>
</dbReference>
<reference evidence="16" key="1">
    <citation type="submission" date="2022-12" db="EMBL/GenBank/DDBJ databases">
        <title>Draft genome assemblies for two species of Escallonia (Escalloniales).</title>
        <authorList>
            <person name="Chanderbali A."/>
            <person name="Dervinis C."/>
            <person name="Anghel I."/>
            <person name="Soltis D."/>
            <person name="Soltis P."/>
            <person name="Zapata F."/>
        </authorList>
    </citation>
    <scope>NUCLEOTIDE SEQUENCE</scope>
    <source>
        <strain evidence="16">UCBG92.1500</strain>
        <tissue evidence="16">Leaf</tissue>
    </source>
</reference>
<organism evidence="16 17">
    <name type="scientific">Escallonia rubra</name>
    <dbReference type="NCBI Taxonomy" id="112253"/>
    <lineage>
        <taxon>Eukaryota</taxon>
        <taxon>Viridiplantae</taxon>
        <taxon>Streptophyta</taxon>
        <taxon>Embryophyta</taxon>
        <taxon>Tracheophyta</taxon>
        <taxon>Spermatophyta</taxon>
        <taxon>Magnoliopsida</taxon>
        <taxon>eudicotyledons</taxon>
        <taxon>Gunneridae</taxon>
        <taxon>Pentapetalae</taxon>
        <taxon>asterids</taxon>
        <taxon>campanulids</taxon>
        <taxon>Escalloniales</taxon>
        <taxon>Escalloniaceae</taxon>
        <taxon>Escallonia</taxon>
    </lineage>
</organism>
<comment type="cofactor">
    <cofactor evidence="15">
        <name>Fe(2+)</name>
        <dbReference type="ChEBI" id="CHEBI:29033"/>
    </cofactor>
    <text evidence="15">Binds 1 Fe(2+) ion per subunit.</text>
</comment>
<protein>
    <recommendedName>
        <fullName evidence="13">9-cis-epoxycarotenoid dioxygenase</fullName>
        <ecNumber evidence="13">1.13.11.51</ecNumber>
    </recommendedName>
</protein>
<evidence type="ECO:0000256" key="15">
    <source>
        <dbReference type="PIRSR" id="PIRSR604294-1"/>
    </source>
</evidence>
<comment type="subcellular location">
    <subcellularLocation>
        <location evidence="1">Plastid</location>
        <location evidence="1">Chloroplast</location>
    </subcellularLocation>
</comment>
<keyword evidence="10 15" id="KW-0408">Iron</keyword>
<dbReference type="InterPro" id="IPR004294">
    <property type="entry name" value="Carotenoid_Oase"/>
</dbReference>
<comment type="catalytic activity">
    <reaction evidence="11">
        <text>9-cis-violaxanthin + O2 = (3S,5R,6S)-5,6-epoxy-3-hydroxy-5,6-dihydro-12'-apo-beta-caroten-12'-al + 2-cis,4-trans-xanthoxin</text>
        <dbReference type="Rhea" id="RHEA:16541"/>
        <dbReference type="ChEBI" id="CHEBI:15379"/>
        <dbReference type="ChEBI" id="CHEBI:32304"/>
        <dbReference type="ChEBI" id="CHEBI:34597"/>
        <dbReference type="ChEBI" id="CHEBI:35305"/>
        <dbReference type="EC" id="1.13.11.51"/>
    </reaction>
</comment>
<evidence type="ECO:0000256" key="11">
    <source>
        <dbReference type="ARBA" id="ARBA00035929"/>
    </source>
</evidence>
<evidence type="ECO:0000256" key="4">
    <source>
        <dbReference type="ARBA" id="ARBA00022640"/>
    </source>
</evidence>
<accession>A0AA88RKW6</accession>
<evidence type="ECO:0000256" key="2">
    <source>
        <dbReference type="ARBA" id="ARBA00006787"/>
    </source>
</evidence>
<comment type="similarity">
    <text evidence="2">Belongs to the carotenoid oxygenase family.</text>
</comment>